<dbReference type="InterPro" id="IPR001254">
    <property type="entry name" value="Trypsin_dom"/>
</dbReference>
<dbReference type="InterPro" id="IPR033116">
    <property type="entry name" value="TRYPSIN_SER"/>
</dbReference>
<dbReference type="Gene3D" id="2.40.10.10">
    <property type="entry name" value="Trypsin-like serine proteases"/>
    <property type="match status" value="1"/>
</dbReference>
<keyword evidence="4" id="KW-1185">Reference proteome</keyword>
<evidence type="ECO:0000313" key="4">
    <source>
        <dbReference type="Proteomes" id="UP000075880"/>
    </source>
</evidence>
<name>A0AAG5DEY6_ANOAO</name>
<dbReference type="PROSITE" id="PS00135">
    <property type="entry name" value="TRYPSIN_SER"/>
    <property type="match status" value="1"/>
</dbReference>
<dbReference type="SUPFAM" id="SSF50494">
    <property type="entry name" value="Trypsin-like serine proteases"/>
    <property type="match status" value="1"/>
</dbReference>
<dbReference type="PROSITE" id="PS50240">
    <property type="entry name" value="TRYPSIN_DOM"/>
    <property type="match status" value="1"/>
</dbReference>
<dbReference type="AlphaFoldDB" id="A0AAG5DEY6"/>
<accession>A0AAG5DEY6</accession>
<dbReference type="EnsemblMetazoa" id="ENSAATROPT010418">
    <property type="protein sequence ID" value="ENSAATROPP009399"/>
    <property type="gene ID" value="ENSAATROPG008458"/>
</dbReference>
<dbReference type="GO" id="GO:0004252">
    <property type="term" value="F:serine-type endopeptidase activity"/>
    <property type="evidence" value="ECO:0007669"/>
    <property type="project" value="InterPro"/>
</dbReference>
<protein>
    <recommendedName>
        <fullName evidence="2">Peptidase S1 domain-containing protein</fullName>
    </recommendedName>
</protein>
<proteinExistence type="inferred from homology"/>
<dbReference type="InterPro" id="IPR009003">
    <property type="entry name" value="Peptidase_S1_PA"/>
</dbReference>
<dbReference type="PANTHER" id="PTHR24260:SF136">
    <property type="entry name" value="GH08193P-RELATED"/>
    <property type="match status" value="1"/>
</dbReference>
<dbReference type="GO" id="GO:0006508">
    <property type="term" value="P:proteolysis"/>
    <property type="evidence" value="ECO:0007669"/>
    <property type="project" value="InterPro"/>
</dbReference>
<dbReference type="InterPro" id="IPR043504">
    <property type="entry name" value="Peptidase_S1_PA_chymotrypsin"/>
</dbReference>
<sequence>RYGHHGRVRSQHRRVGAAATGTSNFVRYASNPILSNSDCLTYWTPIYLGAENICMSGAGGRSPCFGDSGGPLTVSIDAGRSLLVGITSFGAAIGCAAGYPSVFVRVSYYRDWIQQNSDYCNIPNKM</sequence>
<dbReference type="Pfam" id="PF00089">
    <property type="entry name" value="Trypsin"/>
    <property type="match status" value="1"/>
</dbReference>
<comment type="similarity">
    <text evidence="1">Belongs to the peptidase S1 family. CLIP subfamily.</text>
</comment>
<reference evidence="3" key="1">
    <citation type="submission" date="2024-04" db="UniProtKB">
        <authorList>
            <consortium name="EnsemblMetazoa"/>
        </authorList>
    </citation>
    <scope>IDENTIFICATION</scope>
    <source>
        <strain evidence="3">EBRO</strain>
    </source>
</reference>
<evidence type="ECO:0000256" key="1">
    <source>
        <dbReference type="ARBA" id="ARBA00024195"/>
    </source>
</evidence>
<dbReference type="SMART" id="SM00020">
    <property type="entry name" value="Tryp_SPc"/>
    <property type="match status" value="1"/>
</dbReference>
<evidence type="ECO:0000259" key="2">
    <source>
        <dbReference type="PROSITE" id="PS50240"/>
    </source>
</evidence>
<dbReference type="PANTHER" id="PTHR24260">
    <property type="match status" value="1"/>
</dbReference>
<organism evidence="3 4">
    <name type="scientific">Anopheles atroparvus</name>
    <name type="common">European mosquito</name>
    <dbReference type="NCBI Taxonomy" id="41427"/>
    <lineage>
        <taxon>Eukaryota</taxon>
        <taxon>Metazoa</taxon>
        <taxon>Ecdysozoa</taxon>
        <taxon>Arthropoda</taxon>
        <taxon>Hexapoda</taxon>
        <taxon>Insecta</taxon>
        <taxon>Pterygota</taxon>
        <taxon>Neoptera</taxon>
        <taxon>Endopterygota</taxon>
        <taxon>Diptera</taxon>
        <taxon>Nematocera</taxon>
        <taxon>Culicoidea</taxon>
        <taxon>Culicidae</taxon>
        <taxon>Anophelinae</taxon>
        <taxon>Anopheles</taxon>
    </lineage>
</organism>
<dbReference type="InterPro" id="IPR051333">
    <property type="entry name" value="CLIP_Serine_Protease"/>
</dbReference>
<evidence type="ECO:0000313" key="3">
    <source>
        <dbReference type="EnsemblMetazoa" id="ENSAATROPP009399"/>
    </source>
</evidence>
<feature type="domain" description="Peptidase S1" evidence="2">
    <location>
        <begin position="1"/>
        <end position="118"/>
    </location>
</feature>
<dbReference type="Proteomes" id="UP000075880">
    <property type="component" value="Unassembled WGS sequence"/>
</dbReference>